<proteinExistence type="predicted"/>
<name>A0AC59Y548_RANTA</name>
<reference evidence="1" key="1">
    <citation type="submission" date="2023-05" db="EMBL/GenBank/DDBJ databases">
        <authorList>
            <consortium name="ELIXIR-Norway"/>
        </authorList>
    </citation>
    <scope>NUCLEOTIDE SEQUENCE</scope>
</reference>
<protein>
    <submittedName>
        <fullName evidence="1">Uncharacterized protein</fullName>
    </submittedName>
</protein>
<evidence type="ECO:0000313" key="1">
    <source>
        <dbReference type="EMBL" id="CAM9377081.1"/>
    </source>
</evidence>
<accession>A0AC59Y548</accession>
<dbReference type="Proteomes" id="UP001162501">
    <property type="component" value="Chromosome 10"/>
</dbReference>
<evidence type="ECO:0000313" key="2">
    <source>
        <dbReference type="Proteomes" id="UP001162501"/>
    </source>
</evidence>
<gene>
    <name evidence="1" type="ORF">MRATA1EN22A_LOCUS1669</name>
</gene>
<organism evidence="1 2">
    <name type="scientific">Rangifer tarandus platyrhynchus</name>
    <name type="common">Svalbard reindeer</name>
    <dbReference type="NCBI Taxonomy" id="3082113"/>
    <lineage>
        <taxon>Eukaryota</taxon>
        <taxon>Metazoa</taxon>
        <taxon>Chordata</taxon>
        <taxon>Craniata</taxon>
        <taxon>Vertebrata</taxon>
        <taxon>Euteleostomi</taxon>
        <taxon>Mammalia</taxon>
        <taxon>Eutheria</taxon>
        <taxon>Laurasiatheria</taxon>
        <taxon>Artiodactyla</taxon>
        <taxon>Ruminantia</taxon>
        <taxon>Pecora</taxon>
        <taxon>Cervidae</taxon>
        <taxon>Odocoileinae</taxon>
        <taxon>Rangifer</taxon>
    </lineage>
</organism>
<sequence length="240" mass="26295">MPALWCIDFTDIDFNRDSGAEFWKAITCSGSTKKGCMFMSPEESTTGGRWLEDASTGNVPVGSVETNFLKPGAVVTCLQQWHHGGQVCGDALRGSACSSVKKSCEGYSSWLCGQDDRKEDDWKEDDSKNDRKEIHTSYSPVLTATHLMQVCRIEGENRLVLWQQAGGRPNRALMSGSAAIVPMVPSKAMRVETFSEYPALGHFVVQEMSKMAAIGVVKAMDKKTSIEGKVTKLAVKDSKK</sequence>
<dbReference type="EMBL" id="OX596094">
    <property type="protein sequence ID" value="CAM9377081.1"/>
    <property type="molecule type" value="Genomic_DNA"/>
</dbReference>
<reference evidence="1" key="2">
    <citation type="submission" date="2025-03" db="EMBL/GenBank/DDBJ databases">
        <authorList>
            <consortium name="ELIXIR-Norway"/>
            <consortium name="Elixir Norway"/>
        </authorList>
    </citation>
    <scope>NUCLEOTIDE SEQUENCE</scope>
</reference>